<feature type="transmembrane region" description="Helical" evidence="2">
    <location>
        <begin position="44"/>
        <end position="64"/>
    </location>
</feature>
<keyword evidence="3" id="KW-0732">Signal</keyword>
<keyword evidence="5" id="KW-1185">Reference proteome</keyword>
<dbReference type="RefSeq" id="WP_307494218.1">
    <property type="nucleotide sequence ID" value="NZ_JAUSVB010000006.1"/>
</dbReference>
<evidence type="ECO:0000256" key="3">
    <source>
        <dbReference type="SAM" id="SignalP"/>
    </source>
</evidence>
<feature type="chain" id="PRO_5045924097" evidence="3">
    <location>
        <begin position="29"/>
        <end position="93"/>
    </location>
</feature>
<comment type="caution">
    <text evidence="4">The sequence shown here is derived from an EMBL/GenBank/DDBJ whole genome shotgun (WGS) entry which is preliminary data.</text>
</comment>
<feature type="region of interest" description="Disordered" evidence="1">
    <location>
        <begin position="71"/>
        <end position="93"/>
    </location>
</feature>
<dbReference type="EMBL" id="JAUSVB010000006">
    <property type="protein sequence ID" value="MDQ0375420.1"/>
    <property type="molecule type" value="Genomic_DNA"/>
</dbReference>
<keyword evidence="2" id="KW-0812">Transmembrane</keyword>
<evidence type="ECO:0000313" key="5">
    <source>
        <dbReference type="Proteomes" id="UP001239626"/>
    </source>
</evidence>
<evidence type="ECO:0000256" key="1">
    <source>
        <dbReference type="SAM" id="MobiDB-lite"/>
    </source>
</evidence>
<evidence type="ECO:0000313" key="4">
    <source>
        <dbReference type="EMBL" id="MDQ0375420.1"/>
    </source>
</evidence>
<keyword evidence="2" id="KW-0472">Membrane</keyword>
<reference evidence="4 5" key="1">
    <citation type="submission" date="2023-07" db="EMBL/GenBank/DDBJ databases">
        <title>Sorghum-associated microbial communities from plants grown in Nebraska, USA.</title>
        <authorList>
            <person name="Schachtman D."/>
        </authorList>
    </citation>
    <scope>NUCLEOTIDE SEQUENCE [LARGE SCALE GENOMIC DNA]</scope>
    <source>
        <strain evidence="4 5">BE332</strain>
    </source>
</reference>
<protein>
    <submittedName>
        <fullName evidence="4">Uncharacterized protein</fullName>
    </submittedName>
</protein>
<proteinExistence type="predicted"/>
<dbReference type="Proteomes" id="UP001239626">
    <property type="component" value="Unassembled WGS sequence"/>
</dbReference>
<sequence length="93" mass="9845">MHTYVRRALRTALVTGGLVVAGAPMAHAEEPAGAAMLADTGWAPWLAFAGVCLVALGVVLRRVATTRRSTKSPFTHPALLDRVPTQRGETPAR</sequence>
<name>A0ABU0EJF6_9CELL</name>
<gene>
    <name evidence="4" type="ORF">J2X26_003758</name>
</gene>
<accession>A0ABU0EJF6</accession>
<organism evidence="4 5">
    <name type="scientific">Cellulomonas humilata</name>
    <dbReference type="NCBI Taxonomy" id="144055"/>
    <lineage>
        <taxon>Bacteria</taxon>
        <taxon>Bacillati</taxon>
        <taxon>Actinomycetota</taxon>
        <taxon>Actinomycetes</taxon>
        <taxon>Micrococcales</taxon>
        <taxon>Cellulomonadaceae</taxon>
        <taxon>Cellulomonas</taxon>
    </lineage>
</organism>
<keyword evidence="2" id="KW-1133">Transmembrane helix</keyword>
<evidence type="ECO:0000256" key="2">
    <source>
        <dbReference type="SAM" id="Phobius"/>
    </source>
</evidence>
<feature type="signal peptide" evidence="3">
    <location>
        <begin position="1"/>
        <end position="28"/>
    </location>
</feature>